<sequence>MGTKNKPIRLDDDQLSQLTSQITEALKAQLFQREEEVDKRLTGLDTKTDELEQHNRLENLRIFGVKEESGEDTDKIVINVALKAKIKLNAAAISRSHRVGPRAPGKTRAIIVKFVSYADRKRLFEAKKNLKGTGITIREDLTMIRQQILKKATDKFSMQCVWSNNGVIIVKHEDKYHRFKTMAQLDDFIYETL</sequence>
<proteinExistence type="predicted"/>
<keyword evidence="2" id="KW-1185">Reference proteome</keyword>
<evidence type="ECO:0000313" key="2">
    <source>
        <dbReference type="Proteomes" id="UP001219518"/>
    </source>
</evidence>
<evidence type="ECO:0000313" key="1">
    <source>
        <dbReference type="EMBL" id="KAK3909177.1"/>
    </source>
</evidence>
<dbReference type="PANTHER" id="PTHR11505">
    <property type="entry name" value="L1 TRANSPOSABLE ELEMENT-RELATED"/>
    <property type="match status" value="1"/>
</dbReference>
<name>A0AAE1GTY9_9NEOP</name>
<dbReference type="Gene3D" id="3.30.70.1820">
    <property type="entry name" value="L1 transposable element, RRM domain"/>
    <property type="match status" value="1"/>
</dbReference>
<reference evidence="1" key="1">
    <citation type="submission" date="2021-07" db="EMBL/GenBank/DDBJ databases">
        <authorList>
            <person name="Catto M.A."/>
            <person name="Jacobson A."/>
            <person name="Kennedy G."/>
            <person name="Labadie P."/>
            <person name="Hunt B.G."/>
            <person name="Srinivasan R."/>
        </authorList>
    </citation>
    <scope>NUCLEOTIDE SEQUENCE</scope>
    <source>
        <strain evidence="1">PL_HMW_Pooled</strain>
        <tissue evidence="1">Head</tissue>
    </source>
</reference>
<comment type="caution">
    <text evidence="1">The sequence shown here is derived from an EMBL/GenBank/DDBJ whole genome shotgun (WGS) entry which is preliminary data.</text>
</comment>
<reference evidence="1" key="2">
    <citation type="journal article" date="2023" name="BMC Genomics">
        <title>Pest status, molecular evolution, and epigenetic factors derived from the genome assembly of Frankliniella fusca, a thysanopteran phytovirus vector.</title>
        <authorList>
            <person name="Catto M.A."/>
            <person name="Labadie P.E."/>
            <person name="Jacobson A.L."/>
            <person name="Kennedy G.G."/>
            <person name="Srinivasan R."/>
            <person name="Hunt B.G."/>
        </authorList>
    </citation>
    <scope>NUCLEOTIDE SEQUENCE</scope>
    <source>
        <strain evidence="1">PL_HMW_Pooled</strain>
    </source>
</reference>
<accession>A0AAE1GTY9</accession>
<organism evidence="1 2">
    <name type="scientific">Frankliniella fusca</name>
    <dbReference type="NCBI Taxonomy" id="407009"/>
    <lineage>
        <taxon>Eukaryota</taxon>
        <taxon>Metazoa</taxon>
        <taxon>Ecdysozoa</taxon>
        <taxon>Arthropoda</taxon>
        <taxon>Hexapoda</taxon>
        <taxon>Insecta</taxon>
        <taxon>Pterygota</taxon>
        <taxon>Neoptera</taxon>
        <taxon>Paraneoptera</taxon>
        <taxon>Thysanoptera</taxon>
        <taxon>Terebrantia</taxon>
        <taxon>Thripoidea</taxon>
        <taxon>Thripidae</taxon>
        <taxon>Frankliniella</taxon>
    </lineage>
</organism>
<protein>
    <submittedName>
        <fullName evidence="1">Protein unc-13-like protein C</fullName>
    </submittedName>
</protein>
<dbReference type="AlphaFoldDB" id="A0AAE1GTY9"/>
<dbReference type="InterPro" id="IPR004244">
    <property type="entry name" value="Transposase_22"/>
</dbReference>
<dbReference type="Proteomes" id="UP001219518">
    <property type="component" value="Unassembled WGS sequence"/>
</dbReference>
<gene>
    <name evidence="1" type="ORF">KUF71_003776</name>
</gene>
<dbReference type="EMBL" id="JAHWGI010000085">
    <property type="protein sequence ID" value="KAK3909177.1"/>
    <property type="molecule type" value="Genomic_DNA"/>
</dbReference>